<organism evidence="2 3">
    <name type="scientific">Acetobacteroides hydrogenigenes</name>
    <dbReference type="NCBI Taxonomy" id="979970"/>
    <lineage>
        <taxon>Bacteria</taxon>
        <taxon>Pseudomonadati</taxon>
        <taxon>Bacteroidota</taxon>
        <taxon>Bacteroidia</taxon>
        <taxon>Bacteroidales</taxon>
        <taxon>Rikenellaceae</taxon>
        <taxon>Acetobacteroides</taxon>
    </lineage>
</organism>
<dbReference type="EMBL" id="SLWB01000018">
    <property type="protein sequence ID" value="TCN62731.1"/>
    <property type="molecule type" value="Genomic_DNA"/>
</dbReference>
<feature type="signal peptide" evidence="1">
    <location>
        <begin position="1"/>
        <end position="22"/>
    </location>
</feature>
<gene>
    <name evidence="2" type="ORF">CLV25_11857</name>
</gene>
<dbReference type="RefSeq" id="WP_131840392.1">
    <property type="nucleotide sequence ID" value="NZ_SLWB01000018.1"/>
</dbReference>
<evidence type="ECO:0008006" key="4">
    <source>
        <dbReference type="Google" id="ProtNLM"/>
    </source>
</evidence>
<feature type="chain" id="PRO_5020962103" description="DUF2846 domain-containing protein" evidence="1">
    <location>
        <begin position="23"/>
        <end position="190"/>
    </location>
</feature>
<evidence type="ECO:0000313" key="2">
    <source>
        <dbReference type="EMBL" id="TCN62731.1"/>
    </source>
</evidence>
<accession>A0A4R2E4R3</accession>
<proteinExistence type="predicted"/>
<keyword evidence="3" id="KW-1185">Reference proteome</keyword>
<sequence>MKKIRLLLFVLVLFCIKAPAFAQGFTPPAESNAVVYFVRVSNYGYAVSFEYFDNDKFIGIFKGKNYMRYECPAGERLLWASSEDKEFLKCNLKAGETYIVLVNIEMGAWKARIGLEPITADHKVFERAKELVLAQKPVETPDDKIQSTQKKLEERGFIQEILKRYENEWKNAKNTKVISEDMFIPKDKLK</sequence>
<keyword evidence="1" id="KW-0732">Signal</keyword>
<name>A0A4R2E4R3_9BACT</name>
<dbReference type="OrthoDB" id="5951953at2"/>
<protein>
    <recommendedName>
        <fullName evidence="4">DUF2846 domain-containing protein</fullName>
    </recommendedName>
</protein>
<reference evidence="2 3" key="1">
    <citation type="submission" date="2019-03" db="EMBL/GenBank/DDBJ databases">
        <title>Genomic Encyclopedia of Archaeal and Bacterial Type Strains, Phase II (KMG-II): from individual species to whole genera.</title>
        <authorList>
            <person name="Goeker M."/>
        </authorList>
    </citation>
    <scope>NUCLEOTIDE SEQUENCE [LARGE SCALE GENOMIC DNA]</scope>
    <source>
        <strain evidence="2 3">RL-C</strain>
    </source>
</reference>
<evidence type="ECO:0000313" key="3">
    <source>
        <dbReference type="Proteomes" id="UP000294830"/>
    </source>
</evidence>
<dbReference type="AlphaFoldDB" id="A0A4R2E4R3"/>
<comment type="caution">
    <text evidence="2">The sequence shown here is derived from an EMBL/GenBank/DDBJ whole genome shotgun (WGS) entry which is preliminary data.</text>
</comment>
<evidence type="ECO:0000256" key="1">
    <source>
        <dbReference type="SAM" id="SignalP"/>
    </source>
</evidence>
<dbReference type="Proteomes" id="UP000294830">
    <property type="component" value="Unassembled WGS sequence"/>
</dbReference>